<protein>
    <submittedName>
        <fullName evidence="1">Uncharacterized protein</fullName>
    </submittedName>
</protein>
<organism evidence="1 2">
    <name type="scientific">Virgibacillus massiliensis</name>
    <dbReference type="NCBI Taxonomy" id="1462526"/>
    <lineage>
        <taxon>Bacteria</taxon>
        <taxon>Bacillati</taxon>
        <taxon>Bacillota</taxon>
        <taxon>Bacilli</taxon>
        <taxon>Bacillales</taxon>
        <taxon>Bacillaceae</taxon>
        <taxon>Virgibacillus</taxon>
    </lineage>
</organism>
<evidence type="ECO:0000313" key="2">
    <source>
        <dbReference type="Proteomes" id="UP000028875"/>
    </source>
</evidence>
<reference evidence="2" key="2">
    <citation type="submission" date="2014-05" db="EMBL/GenBank/DDBJ databases">
        <title>Draft genome sequence of Virgibacillus massiliensis Vm-5.</title>
        <authorList>
            <person name="Khelaifia S."/>
            <person name="Croce O."/>
            <person name="Lagier J.C."/>
            <person name="Raoult D."/>
        </authorList>
    </citation>
    <scope>NUCLEOTIDE SEQUENCE [LARGE SCALE GENOMIC DNA]</scope>
    <source>
        <strain evidence="2">Vm-5</strain>
    </source>
</reference>
<accession>A0A024QBX8</accession>
<dbReference type="EMBL" id="CCDP010000001">
    <property type="protein sequence ID" value="CDQ39969.1"/>
    <property type="molecule type" value="Genomic_DNA"/>
</dbReference>
<dbReference type="AlphaFoldDB" id="A0A024QBX8"/>
<sequence>MNNDYQNYIEQILSTWEKKQREGALKIIKKYGYPQEAIASRLIWYNNGPWKRTVVLRDAVPHNLPTNHMDFLEQTVDYRTPVELFDEIARFDGSCYPARTRGEVTVICDKEEANFLFVNLFHDIVTGRRTVDEAKYTFESISSPYLEKILFPNQRYTNDPGIQYFGKEM</sequence>
<evidence type="ECO:0000313" key="1">
    <source>
        <dbReference type="EMBL" id="CDQ39969.1"/>
    </source>
</evidence>
<dbReference type="RefSeq" id="WP_038244081.1">
    <property type="nucleotide sequence ID" value="NZ_BNER01000002.1"/>
</dbReference>
<proteinExistence type="predicted"/>
<gene>
    <name evidence="1" type="ORF">BN990_02287</name>
</gene>
<keyword evidence="2" id="KW-1185">Reference proteome</keyword>
<comment type="caution">
    <text evidence="1">The sequence shown here is derived from an EMBL/GenBank/DDBJ whole genome shotgun (WGS) entry which is preliminary data.</text>
</comment>
<dbReference type="eggNOG" id="ENOG50302BX">
    <property type="taxonomic scope" value="Bacteria"/>
</dbReference>
<name>A0A024QBX8_9BACI</name>
<dbReference type="OrthoDB" id="1350443at2"/>
<reference evidence="1 2" key="1">
    <citation type="submission" date="2014-03" db="EMBL/GenBank/DDBJ databases">
        <authorList>
            <person name="Urmite Genomes U."/>
        </authorList>
    </citation>
    <scope>NUCLEOTIDE SEQUENCE [LARGE SCALE GENOMIC DNA]</scope>
    <source>
        <strain evidence="1 2">Vm-5</strain>
    </source>
</reference>
<dbReference type="Proteomes" id="UP000028875">
    <property type="component" value="Unassembled WGS sequence"/>
</dbReference>
<dbReference type="STRING" id="1462526.BN990_02287"/>